<dbReference type="OrthoDB" id="10038475at2759"/>
<feature type="domain" description="Condensin II complex subunit H2 N-terminal" evidence="8">
    <location>
        <begin position="16"/>
        <end position="101"/>
    </location>
</feature>
<dbReference type="STRING" id="49390.A0A068TRA1"/>
<feature type="domain" description="Condensin II complex subunit H2 middle" evidence="10">
    <location>
        <begin position="193"/>
        <end position="342"/>
    </location>
</feature>
<reference evidence="12" key="1">
    <citation type="journal article" date="2014" name="Science">
        <title>The coffee genome provides insight into the convergent evolution of caffeine biosynthesis.</title>
        <authorList>
            <person name="Denoeud F."/>
            <person name="Carretero-Paulet L."/>
            <person name="Dereeper A."/>
            <person name="Droc G."/>
            <person name="Guyot R."/>
            <person name="Pietrella M."/>
            <person name="Zheng C."/>
            <person name="Alberti A."/>
            <person name="Anthony F."/>
            <person name="Aprea G."/>
            <person name="Aury J.M."/>
            <person name="Bento P."/>
            <person name="Bernard M."/>
            <person name="Bocs S."/>
            <person name="Campa C."/>
            <person name="Cenci A."/>
            <person name="Combes M.C."/>
            <person name="Crouzillat D."/>
            <person name="Da Silva C."/>
            <person name="Daddiego L."/>
            <person name="De Bellis F."/>
            <person name="Dussert S."/>
            <person name="Garsmeur O."/>
            <person name="Gayraud T."/>
            <person name="Guignon V."/>
            <person name="Jahn K."/>
            <person name="Jamilloux V."/>
            <person name="Joet T."/>
            <person name="Labadie K."/>
            <person name="Lan T."/>
            <person name="Leclercq J."/>
            <person name="Lepelley M."/>
            <person name="Leroy T."/>
            <person name="Li L.T."/>
            <person name="Librado P."/>
            <person name="Lopez L."/>
            <person name="Munoz A."/>
            <person name="Noel B."/>
            <person name="Pallavicini A."/>
            <person name="Perrotta G."/>
            <person name="Poncet V."/>
            <person name="Pot D."/>
            <person name="Priyono X."/>
            <person name="Rigoreau M."/>
            <person name="Rouard M."/>
            <person name="Rozas J."/>
            <person name="Tranchant-Dubreuil C."/>
            <person name="VanBuren R."/>
            <person name="Zhang Q."/>
            <person name="Andrade A.C."/>
            <person name="Argout X."/>
            <person name="Bertrand B."/>
            <person name="de Kochko A."/>
            <person name="Graziosi G."/>
            <person name="Henry R.J."/>
            <person name="Jayarama X."/>
            <person name="Ming R."/>
            <person name="Nagai C."/>
            <person name="Rounsley S."/>
            <person name="Sankoff D."/>
            <person name="Giuliano G."/>
            <person name="Albert V.A."/>
            <person name="Wincker P."/>
            <person name="Lashermes P."/>
        </authorList>
    </citation>
    <scope>NUCLEOTIDE SEQUENCE [LARGE SCALE GENOMIC DNA]</scope>
    <source>
        <strain evidence="12">cv. DH200-94</strain>
    </source>
</reference>
<evidence type="ECO:0000313" key="12">
    <source>
        <dbReference type="Proteomes" id="UP000295252"/>
    </source>
</evidence>
<proteinExistence type="inferred from homology"/>
<evidence type="ECO:0000256" key="2">
    <source>
        <dbReference type="ARBA" id="ARBA00007844"/>
    </source>
</evidence>
<dbReference type="InterPro" id="IPR009378">
    <property type="entry name" value="H2_N"/>
</dbReference>
<dbReference type="FunCoup" id="A0A068TRA1">
    <property type="interactions" value="2107"/>
</dbReference>
<dbReference type="AlphaFoldDB" id="A0A068TRA1"/>
<dbReference type="GO" id="GO:0051306">
    <property type="term" value="P:mitotic sister chromatid separation"/>
    <property type="evidence" value="ECO:0007669"/>
    <property type="project" value="TreeGrafter"/>
</dbReference>
<dbReference type="GO" id="GO:0000796">
    <property type="term" value="C:condensin complex"/>
    <property type="evidence" value="ECO:0007669"/>
    <property type="project" value="TreeGrafter"/>
</dbReference>
<dbReference type="PANTHER" id="PTHR14324">
    <property type="entry name" value="CONDENSIN-2 COMPLEX SUBUNIT H2"/>
    <property type="match status" value="1"/>
</dbReference>
<dbReference type="InParanoid" id="A0A068TRA1"/>
<dbReference type="Pfam" id="PF16858">
    <property type="entry name" value="CNDH2_C"/>
    <property type="match status" value="1"/>
</dbReference>
<dbReference type="GO" id="GO:0005730">
    <property type="term" value="C:nucleolus"/>
    <property type="evidence" value="ECO:0007669"/>
    <property type="project" value="EnsemblPlants"/>
</dbReference>
<sequence length="725" mass="80625">MNNTQDQQPESTGIFHSVQPLRDLESNWAVDLAKNLSEYLLKICSGEITSDDHDVPQLSVNFAEAALLLQGSVQVYSRKVEYLYSLVLHALEFISQKRRFAHNLLAFPLDWCDSWLTFLEMNVYATFRFCLHMCFCSQEQGTSASAQSEESGLEAPHEEEDDRFWGLDDIPVEAKNILDSVNGKDIPAHHFVRPPANLVVLEGDCLDAIGDAGELESYLLATNDLFQDFILLDSSDAVAVIDFLNSQSKAGKLHNDVCRGSSLNCKSCKSFQSPTRRSGGTGHKLSAQKYQDAEINQSPLVDHGVKLNDHGVGSSLPAYDFPGDDGGHFNMENEYAESDDSDSDDPWKPLNPHELGNLKVKPYKRVKVKGKLVANWRKSDPLMAEFPLARQDGPSSELAEIWEARCSTLQRPAEPHSPPLFEKLRQSFFVRGRNTEYNAVPNPKENNTDDGYDSEDPGNEPPDFDMPEDTYIYEDVPQQDKHDGDIHLDRDEGYENPTSHASLEDLCRSHLDSLLASLAETEKQTELAARVSTWKQRIEHNLEEQDARPPFDIHQYGERVMDKLHMAGDTGISMSFADVVKGQEKHDVARTFSALLQLVNDGYVDLEKSGGDGGSICYTVGNPFLVHLLQNEKRSDVAPPQLSKKRAKSPKGPKGCTRGERHKKPGKENCPVAADIPIPSSVSTSTCRLSVKLGKPGGVSKICTPEGKKRRKSRLVEPVNLHLAG</sequence>
<dbReference type="InterPro" id="IPR031739">
    <property type="entry name" value="Ncaph2"/>
</dbReference>
<evidence type="ECO:0000259" key="9">
    <source>
        <dbReference type="Pfam" id="PF16858"/>
    </source>
</evidence>
<keyword evidence="12" id="KW-1185">Reference proteome</keyword>
<feature type="compositionally biased region" description="Basic and acidic residues" evidence="7">
    <location>
        <begin position="478"/>
        <end position="493"/>
    </location>
</feature>
<dbReference type="Proteomes" id="UP000295252">
    <property type="component" value="Chromosome V"/>
</dbReference>
<dbReference type="GO" id="GO:0000793">
    <property type="term" value="C:condensed chromosome"/>
    <property type="evidence" value="ECO:0007669"/>
    <property type="project" value="EnsemblPlants"/>
</dbReference>
<dbReference type="GO" id="GO:0045739">
    <property type="term" value="P:positive regulation of DNA repair"/>
    <property type="evidence" value="ECO:0007669"/>
    <property type="project" value="EnsemblPlants"/>
</dbReference>
<keyword evidence="4" id="KW-0226">DNA condensation</keyword>
<accession>A0A068TRA1</accession>
<dbReference type="InterPro" id="IPR031719">
    <property type="entry name" value="H2_M"/>
</dbReference>
<dbReference type="Gene3D" id="1.10.10.580">
    <property type="entry name" value="Structural maintenance of chromosome 1. Chain E"/>
    <property type="match status" value="1"/>
</dbReference>
<evidence type="ECO:0000256" key="1">
    <source>
        <dbReference type="ARBA" id="ARBA00004123"/>
    </source>
</evidence>
<dbReference type="GO" id="GO:0010032">
    <property type="term" value="P:meiotic chromosome condensation"/>
    <property type="evidence" value="ECO:0007669"/>
    <property type="project" value="TreeGrafter"/>
</dbReference>
<name>A0A068TRA1_COFCA</name>
<comment type="subcellular location">
    <subcellularLocation>
        <location evidence="1">Nucleus</location>
    </subcellularLocation>
</comment>
<dbReference type="Pfam" id="PF16869">
    <property type="entry name" value="CNDH2_M"/>
    <property type="match status" value="1"/>
</dbReference>
<feature type="compositionally biased region" description="Acidic residues" evidence="7">
    <location>
        <begin position="334"/>
        <end position="344"/>
    </location>
</feature>
<evidence type="ECO:0000259" key="8">
    <source>
        <dbReference type="Pfam" id="PF06278"/>
    </source>
</evidence>
<dbReference type="PANTHER" id="PTHR14324:SF3">
    <property type="entry name" value="CONDENSIN-2 COMPLEX SUBUNIT H2"/>
    <property type="match status" value="1"/>
</dbReference>
<dbReference type="InterPro" id="IPR031737">
    <property type="entry name" value="CNDH2_C"/>
</dbReference>
<gene>
    <name evidence="11" type="ORF">GSCOC_T00025768001</name>
</gene>
<dbReference type="InterPro" id="IPR023093">
    <property type="entry name" value="ScpA-like_C"/>
</dbReference>
<feature type="region of interest" description="Disordered" evidence="7">
    <location>
        <begin position="316"/>
        <end position="348"/>
    </location>
</feature>
<feature type="region of interest" description="Disordered" evidence="7">
    <location>
        <begin position="435"/>
        <end position="500"/>
    </location>
</feature>
<evidence type="ECO:0000259" key="10">
    <source>
        <dbReference type="Pfam" id="PF16869"/>
    </source>
</evidence>
<organism evidence="11 12">
    <name type="scientific">Coffea canephora</name>
    <name type="common">Robusta coffee</name>
    <dbReference type="NCBI Taxonomy" id="49390"/>
    <lineage>
        <taxon>Eukaryota</taxon>
        <taxon>Viridiplantae</taxon>
        <taxon>Streptophyta</taxon>
        <taxon>Embryophyta</taxon>
        <taxon>Tracheophyta</taxon>
        <taxon>Spermatophyta</taxon>
        <taxon>Magnoliopsida</taxon>
        <taxon>eudicotyledons</taxon>
        <taxon>Gunneridae</taxon>
        <taxon>Pentapetalae</taxon>
        <taxon>asterids</taxon>
        <taxon>lamiids</taxon>
        <taxon>Gentianales</taxon>
        <taxon>Rubiaceae</taxon>
        <taxon>Ixoroideae</taxon>
        <taxon>Gardenieae complex</taxon>
        <taxon>Bertiereae - Coffeeae clade</taxon>
        <taxon>Coffeeae</taxon>
        <taxon>Coffea</taxon>
    </lineage>
</organism>
<protein>
    <recommendedName>
        <fullName evidence="3">Condensin-2 complex subunit H2</fullName>
    </recommendedName>
    <alternativeName>
        <fullName evidence="6">Non-SMC condensin II complex subunit H2</fullName>
    </alternativeName>
</protein>
<feature type="region of interest" description="Disordered" evidence="7">
    <location>
        <begin position="702"/>
        <end position="725"/>
    </location>
</feature>
<dbReference type="Pfam" id="PF06278">
    <property type="entry name" value="CNDH2_N"/>
    <property type="match status" value="1"/>
</dbReference>
<evidence type="ECO:0000256" key="6">
    <source>
        <dbReference type="ARBA" id="ARBA00030479"/>
    </source>
</evidence>
<evidence type="ECO:0000313" key="11">
    <source>
        <dbReference type="EMBL" id="CDO98835.1"/>
    </source>
</evidence>
<evidence type="ECO:0000256" key="5">
    <source>
        <dbReference type="ARBA" id="ARBA00023242"/>
    </source>
</evidence>
<dbReference type="Gramene" id="CDO98835">
    <property type="protein sequence ID" value="CDO98835"/>
    <property type="gene ID" value="GSCOC_T00025768001"/>
</dbReference>
<dbReference type="OMA" id="FDPPEHK"/>
<keyword evidence="5" id="KW-0539">Nucleus</keyword>
<evidence type="ECO:0000256" key="4">
    <source>
        <dbReference type="ARBA" id="ARBA00023067"/>
    </source>
</evidence>
<feature type="region of interest" description="Disordered" evidence="7">
    <location>
        <begin position="635"/>
        <end position="671"/>
    </location>
</feature>
<dbReference type="PhylomeDB" id="A0A068TRA1"/>
<dbReference type="GO" id="GO:0006974">
    <property type="term" value="P:DNA damage response"/>
    <property type="evidence" value="ECO:0007669"/>
    <property type="project" value="EnsemblPlants"/>
</dbReference>
<dbReference type="EMBL" id="HG739087">
    <property type="protein sequence ID" value="CDO98835.1"/>
    <property type="molecule type" value="Genomic_DNA"/>
</dbReference>
<feature type="domain" description="Condensin-2 complex subunit H2 C-terminal" evidence="9">
    <location>
        <begin position="502"/>
        <end position="635"/>
    </location>
</feature>
<evidence type="ECO:0000256" key="7">
    <source>
        <dbReference type="SAM" id="MobiDB-lite"/>
    </source>
</evidence>
<evidence type="ECO:0000256" key="3">
    <source>
        <dbReference type="ARBA" id="ARBA00016903"/>
    </source>
</evidence>
<feature type="compositionally biased region" description="Acidic residues" evidence="7">
    <location>
        <begin position="448"/>
        <end position="472"/>
    </location>
</feature>
<comment type="similarity">
    <text evidence="2">Belongs to the CND2 H2 (condensin-2 subunit 2) family.</text>
</comment>
<dbReference type="GO" id="GO:0003682">
    <property type="term" value="F:chromatin binding"/>
    <property type="evidence" value="ECO:0007669"/>
    <property type="project" value="TreeGrafter"/>
</dbReference>